<name>A0AAD7IAH3_9AGAR</name>
<evidence type="ECO:0000256" key="1">
    <source>
        <dbReference type="SAM" id="Phobius"/>
    </source>
</evidence>
<comment type="caution">
    <text evidence="2">The sequence shown here is derived from an EMBL/GenBank/DDBJ whole genome shotgun (WGS) entry which is preliminary data.</text>
</comment>
<keyword evidence="1" id="KW-0812">Transmembrane</keyword>
<dbReference type="Proteomes" id="UP001215598">
    <property type="component" value="Unassembled WGS sequence"/>
</dbReference>
<protein>
    <submittedName>
        <fullName evidence="2">Uncharacterized protein</fullName>
    </submittedName>
</protein>
<organism evidence="2 3">
    <name type="scientific">Mycena metata</name>
    <dbReference type="NCBI Taxonomy" id="1033252"/>
    <lineage>
        <taxon>Eukaryota</taxon>
        <taxon>Fungi</taxon>
        <taxon>Dikarya</taxon>
        <taxon>Basidiomycota</taxon>
        <taxon>Agaricomycotina</taxon>
        <taxon>Agaricomycetes</taxon>
        <taxon>Agaricomycetidae</taxon>
        <taxon>Agaricales</taxon>
        <taxon>Marasmiineae</taxon>
        <taxon>Mycenaceae</taxon>
        <taxon>Mycena</taxon>
    </lineage>
</organism>
<evidence type="ECO:0000313" key="3">
    <source>
        <dbReference type="Proteomes" id="UP001215598"/>
    </source>
</evidence>
<gene>
    <name evidence="2" type="ORF">B0H16DRAFT_1761318</name>
</gene>
<reference evidence="2" key="1">
    <citation type="submission" date="2023-03" db="EMBL/GenBank/DDBJ databases">
        <title>Massive genome expansion in bonnet fungi (Mycena s.s.) driven by repeated elements and novel gene families across ecological guilds.</title>
        <authorList>
            <consortium name="Lawrence Berkeley National Laboratory"/>
            <person name="Harder C.B."/>
            <person name="Miyauchi S."/>
            <person name="Viragh M."/>
            <person name="Kuo A."/>
            <person name="Thoen E."/>
            <person name="Andreopoulos B."/>
            <person name="Lu D."/>
            <person name="Skrede I."/>
            <person name="Drula E."/>
            <person name="Henrissat B."/>
            <person name="Morin E."/>
            <person name="Kohler A."/>
            <person name="Barry K."/>
            <person name="LaButti K."/>
            <person name="Morin E."/>
            <person name="Salamov A."/>
            <person name="Lipzen A."/>
            <person name="Mereny Z."/>
            <person name="Hegedus B."/>
            <person name="Baldrian P."/>
            <person name="Stursova M."/>
            <person name="Weitz H."/>
            <person name="Taylor A."/>
            <person name="Grigoriev I.V."/>
            <person name="Nagy L.G."/>
            <person name="Martin F."/>
            <person name="Kauserud H."/>
        </authorList>
    </citation>
    <scope>NUCLEOTIDE SEQUENCE</scope>
    <source>
        <strain evidence="2">CBHHK182m</strain>
    </source>
</reference>
<evidence type="ECO:0000313" key="2">
    <source>
        <dbReference type="EMBL" id="KAJ7738633.1"/>
    </source>
</evidence>
<dbReference type="EMBL" id="JARKIB010000111">
    <property type="protein sequence ID" value="KAJ7738633.1"/>
    <property type="molecule type" value="Genomic_DNA"/>
</dbReference>
<keyword evidence="1" id="KW-0472">Membrane</keyword>
<keyword evidence="3" id="KW-1185">Reference proteome</keyword>
<accession>A0AAD7IAH3</accession>
<keyword evidence="1" id="KW-1133">Transmembrane helix</keyword>
<feature type="transmembrane region" description="Helical" evidence="1">
    <location>
        <begin position="393"/>
        <end position="411"/>
    </location>
</feature>
<dbReference type="AlphaFoldDB" id="A0AAD7IAH3"/>
<sequence length="627" mass="70564">MTPKFAFKTRGDPLTFPGCKSLSVGLNRFSHPQITLESIPLPSALALNRESCSELHHLFSQPFKTPVGSALHLACTFVRILLFYDNLDAQCVNAGLCIIHEFPPLTLNSERLSELHHLLAQPPKAHASSALGLSYTFANTNFIVLSQTSRPTRQSGLGGHSWASSAHAEQRETLRAPTPLISAAQDPCGCSITPLAYFCGYEFRHFVLNLLEAPRDFDYLTFQPHHLLSQLLRASARRALHPHVLLRIRISAERSSRALSYTGLAVPSSPASKKENCTSRPLSLLRGVVPPITIAAPQPFDPTRRPTLTFRLTFTTTTFLLFLHHHLHHHRLCHCNHDRSVRRTRRLLTSHHHQLSSSLRSLTTTITCTTMTTNYFQPPVLECQSLLNRCTTGIFLALLITFIAFVVIHFGRPTSFEGIGRWIRLCRLRLALREVYYEAPPTLAQLRALPPLPRVAGLTEFRDSYAEDGPGAIYVTAVAANDTWNNFCSGLLTADDFLAELRVKVGHTKDLPVRQRRYRKCDVGRRHFWLFCFYPKQRILAEQMCHLCMDADAPRTILHCAPGCGKHHTEYWRLKQLGGFPKVEERLLTFRSEDLDDVGLLSSGMNYARKISVNLVWMRMGLGGESG</sequence>
<proteinExistence type="predicted"/>